<keyword evidence="3" id="KW-1185">Reference proteome</keyword>
<gene>
    <name evidence="2" type="ORF">G5I_00425</name>
</gene>
<sequence length="128" mass="13866">MVALHANLVMHEYKQSINRGPQERRAVVRNSKLYAIHVSKVRGQYEILATSIHCVPLGNADELPMSGGVGGTVSLGPPTIAPSQPTGEQFSEISCSTLETQSLDLTSPPVIDPDIQEILNYSPPPFEE</sequence>
<feature type="region of interest" description="Disordered" evidence="1">
    <location>
        <begin position="68"/>
        <end position="90"/>
    </location>
</feature>
<dbReference type="Proteomes" id="UP000007755">
    <property type="component" value="Unassembled WGS sequence"/>
</dbReference>
<dbReference type="AlphaFoldDB" id="F4W4U8"/>
<feature type="compositionally biased region" description="Polar residues" evidence="1">
    <location>
        <begin position="81"/>
        <end position="90"/>
    </location>
</feature>
<name>F4W4U8_ACREC</name>
<dbReference type="InParanoid" id="F4W4U8"/>
<proteinExistence type="predicted"/>
<evidence type="ECO:0000313" key="2">
    <source>
        <dbReference type="EMBL" id="EGI70768.1"/>
    </source>
</evidence>
<dbReference type="EMBL" id="GL887564">
    <property type="protein sequence ID" value="EGI70768.1"/>
    <property type="molecule type" value="Genomic_DNA"/>
</dbReference>
<organism evidence="3">
    <name type="scientific">Acromyrmex echinatior</name>
    <name type="common">Panamanian leafcutter ant</name>
    <name type="synonym">Acromyrmex octospinosus echinatior</name>
    <dbReference type="NCBI Taxonomy" id="103372"/>
    <lineage>
        <taxon>Eukaryota</taxon>
        <taxon>Metazoa</taxon>
        <taxon>Ecdysozoa</taxon>
        <taxon>Arthropoda</taxon>
        <taxon>Hexapoda</taxon>
        <taxon>Insecta</taxon>
        <taxon>Pterygota</taxon>
        <taxon>Neoptera</taxon>
        <taxon>Endopterygota</taxon>
        <taxon>Hymenoptera</taxon>
        <taxon>Apocrita</taxon>
        <taxon>Aculeata</taxon>
        <taxon>Formicoidea</taxon>
        <taxon>Formicidae</taxon>
        <taxon>Myrmicinae</taxon>
        <taxon>Acromyrmex</taxon>
    </lineage>
</organism>
<accession>F4W4U8</accession>
<evidence type="ECO:0000256" key="1">
    <source>
        <dbReference type="SAM" id="MobiDB-lite"/>
    </source>
</evidence>
<reference evidence="2" key="1">
    <citation type="submission" date="2011-02" db="EMBL/GenBank/DDBJ databases">
        <title>The genome of the leaf-cutting ant Acromyrmex echinatior suggests key adaptations to social evolution and fungus farming.</title>
        <authorList>
            <person name="Nygaard S."/>
            <person name="Zhang G."/>
        </authorList>
    </citation>
    <scope>NUCLEOTIDE SEQUENCE</scope>
</reference>
<evidence type="ECO:0000313" key="3">
    <source>
        <dbReference type="Proteomes" id="UP000007755"/>
    </source>
</evidence>
<protein>
    <submittedName>
        <fullName evidence="2">Uncharacterized protein</fullName>
    </submittedName>
</protein>